<sequence>MVHDDTRLQNVFQIHHIASFVEGSHSLKPEEVVRHLSSLHSSKKIEEIPCIVKMDSKGMRVKLEKTKEVVEAFEWNNIRSQAAILNPMDHFQFKFLVLFRLVQFKESNNELHVFSCESIDIAKSFVDSISHHKKEPRKSASELKVNNDSASNGKVKRGRSEEKLNTVVDAYGRHFYMLNRCIDDIESFESRLEKAIKKRANSQEELNFQPMATPAPPHDLIEAVRKVKYALNTNEAIRPYTPERTSKKLFIRLFNTVQWLDEVCRSGCVPQYDSNMVADVVEPLLNEETISAIVNRLGTKKLEFWRSLGPNWNTPAEQWQGLRERYVPNFESPEPEERPKNQPHHENIESTSSIPRTSSVGSLTQKPNRKISTSETAKVDTVEAQEFRSNVERAGGRLYFSTVRHVGSKPKEINVSPGTLLETVNSDKFCFKVLDSSNVDWWVVRDQHGAEGEIPRWKLNKYDGARQQSKVDNVMPTKSIGDSNMRQPVRTEHVIRPRPVTDVNHKHSLTSTVTITNLTVGRHSSDPTDLGHRDTETEFKPVIIEPASEDRSLKACKTVELISNPNSPIVPTTVVNHPVTVTSPTVNELTNAVRISATQDLPVIKPAATTANSEPQSNMQPLPGGMVYMTPEQLQQLMKNSGNRSKVPMVLVPVSQLHNYTNPPSNPSELNGISMMNDSTAPMQWPEFSEMETHPGTVYSPGPPMTSAFPTGSSTHMHTMTRELRERLLRMRDGGGTGLKAVPSPTTAGEKSFARLTKYSTKEEITQWLIARNFPEEAIASLKGFNGMDLYTMNRSQLAQHVGLERCDEIFYAFRGS</sequence>
<evidence type="ECO:0008006" key="7">
    <source>
        <dbReference type="Google" id="ProtNLM"/>
    </source>
</evidence>
<evidence type="ECO:0000256" key="1">
    <source>
        <dbReference type="SAM" id="Coils"/>
    </source>
</evidence>
<proteinExistence type="predicted"/>
<keyword evidence="6" id="KW-1185">Reference proteome</keyword>
<dbReference type="Pfam" id="PF18016">
    <property type="entry name" value="SAM_3"/>
    <property type="match status" value="1"/>
</dbReference>
<feature type="region of interest" description="Disordered" evidence="2">
    <location>
        <begin position="136"/>
        <end position="158"/>
    </location>
</feature>
<dbReference type="InterPro" id="IPR041418">
    <property type="entry name" value="SAM_3"/>
</dbReference>
<dbReference type="GO" id="GO:0005886">
    <property type="term" value="C:plasma membrane"/>
    <property type="evidence" value="ECO:0007669"/>
    <property type="project" value="TreeGrafter"/>
</dbReference>
<feature type="compositionally biased region" description="Basic and acidic residues" evidence="2">
    <location>
        <begin position="335"/>
        <end position="348"/>
    </location>
</feature>
<dbReference type="InterPro" id="IPR011993">
    <property type="entry name" value="PH-like_dom_sf"/>
</dbReference>
<dbReference type="GO" id="GO:0003779">
    <property type="term" value="F:actin binding"/>
    <property type="evidence" value="ECO:0007669"/>
    <property type="project" value="TreeGrafter"/>
</dbReference>
<comment type="caution">
    <text evidence="5">The sequence shown here is derived from an EMBL/GenBank/DDBJ whole genome shotgun (WGS) entry which is preliminary data.</text>
</comment>
<dbReference type="PANTHER" id="PTHR12287:SF23">
    <property type="entry name" value="AROUSER, ISOFORM A-RELATED"/>
    <property type="match status" value="1"/>
</dbReference>
<dbReference type="Proteomes" id="UP000699462">
    <property type="component" value="Unassembled WGS sequence"/>
</dbReference>
<dbReference type="Gene3D" id="1.10.150.50">
    <property type="entry name" value="Transcription Factor, Ets-1"/>
    <property type="match status" value="1"/>
</dbReference>
<dbReference type="EMBL" id="JTDF01000307">
    <property type="protein sequence ID" value="KAF8571811.1"/>
    <property type="molecule type" value="Genomic_DNA"/>
</dbReference>
<dbReference type="PANTHER" id="PTHR12287">
    <property type="entry name" value="EPIDERMAL GROWTH FACTOR RECEPTOR KINASE SUBSTRATE EPS8-RELATED PROTEIN"/>
    <property type="match status" value="1"/>
</dbReference>
<reference evidence="5 6" key="1">
    <citation type="submission" date="2019-07" db="EMBL/GenBank/DDBJ databases">
        <title>Annotation for the trematode Paragonimus westermani.</title>
        <authorList>
            <person name="Choi Y.-J."/>
        </authorList>
    </citation>
    <scope>NUCLEOTIDE SEQUENCE [LARGE SCALE GENOMIC DNA]</scope>
    <source>
        <strain evidence="5">180907_Pwestermani</strain>
    </source>
</reference>
<feature type="region of interest" description="Disordered" evidence="2">
    <location>
        <begin position="329"/>
        <end position="378"/>
    </location>
</feature>
<feature type="compositionally biased region" description="Polar residues" evidence="2">
    <location>
        <begin position="349"/>
        <end position="376"/>
    </location>
</feature>
<feature type="coiled-coil region" evidence="1">
    <location>
        <begin position="178"/>
        <end position="205"/>
    </location>
</feature>
<dbReference type="GO" id="GO:0035023">
    <property type="term" value="P:regulation of Rho protein signal transduction"/>
    <property type="evidence" value="ECO:0007669"/>
    <property type="project" value="TreeGrafter"/>
</dbReference>
<dbReference type="OrthoDB" id="4680325at2759"/>
<dbReference type="Gene3D" id="2.30.29.30">
    <property type="entry name" value="Pleckstrin-homology domain (PH domain)/Phosphotyrosine-binding domain (PTB)"/>
    <property type="match status" value="1"/>
</dbReference>
<evidence type="ECO:0000313" key="5">
    <source>
        <dbReference type="EMBL" id="KAF8571811.1"/>
    </source>
</evidence>
<feature type="domain" description="EPS8 spectrin-like" evidence="4">
    <location>
        <begin position="173"/>
        <end position="320"/>
    </location>
</feature>
<feature type="domain" description="SAM" evidence="3">
    <location>
        <begin position="755"/>
        <end position="804"/>
    </location>
</feature>
<dbReference type="SUPFAM" id="SSF50729">
    <property type="entry name" value="PH domain-like"/>
    <property type="match status" value="1"/>
</dbReference>
<dbReference type="InterPro" id="IPR039801">
    <property type="entry name" value="EPS8-like"/>
</dbReference>
<organism evidence="5 6">
    <name type="scientific">Paragonimus westermani</name>
    <dbReference type="NCBI Taxonomy" id="34504"/>
    <lineage>
        <taxon>Eukaryota</taxon>
        <taxon>Metazoa</taxon>
        <taxon>Spiralia</taxon>
        <taxon>Lophotrochozoa</taxon>
        <taxon>Platyhelminthes</taxon>
        <taxon>Trematoda</taxon>
        <taxon>Digenea</taxon>
        <taxon>Plagiorchiida</taxon>
        <taxon>Troglotremata</taxon>
        <taxon>Troglotrematidae</taxon>
        <taxon>Paragonimus</taxon>
    </lineage>
</organism>
<dbReference type="InterPro" id="IPR055093">
    <property type="entry name" value="EPS8_2nd"/>
</dbReference>
<dbReference type="InterPro" id="IPR013761">
    <property type="entry name" value="SAM/pointed_sf"/>
</dbReference>
<gene>
    <name evidence="5" type="ORF">P879_01740</name>
</gene>
<protein>
    <recommendedName>
        <fullName evidence="7">Epidermal growth factor receptor kinase substrate 8</fullName>
    </recommendedName>
</protein>
<accession>A0A8T0DZ06</accession>
<evidence type="ECO:0000259" key="3">
    <source>
        <dbReference type="Pfam" id="PF18016"/>
    </source>
</evidence>
<dbReference type="AlphaFoldDB" id="A0A8T0DZ06"/>
<evidence type="ECO:0000313" key="6">
    <source>
        <dbReference type="Proteomes" id="UP000699462"/>
    </source>
</evidence>
<dbReference type="Pfam" id="PF22975">
    <property type="entry name" value="EPS8_2nd"/>
    <property type="match status" value="1"/>
</dbReference>
<evidence type="ECO:0000256" key="2">
    <source>
        <dbReference type="SAM" id="MobiDB-lite"/>
    </source>
</evidence>
<name>A0A8T0DZ06_9TREM</name>
<dbReference type="GO" id="GO:0007266">
    <property type="term" value="P:Rho protein signal transduction"/>
    <property type="evidence" value="ECO:0007669"/>
    <property type="project" value="TreeGrafter"/>
</dbReference>
<keyword evidence="1" id="KW-0175">Coiled coil</keyword>
<evidence type="ECO:0000259" key="4">
    <source>
        <dbReference type="Pfam" id="PF22975"/>
    </source>
</evidence>